<proteinExistence type="predicted"/>
<name>A0A2S9YSL9_9BACT</name>
<dbReference type="OrthoDB" id="8593536at2"/>
<dbReference type="InterPro" id="IPR016181">
    <property type="entry name" value="Acyl_CoA_acyltransferase"/>
</dbReference>
<dbReference type="Gene3D" id="3.40.630.30">
    <property type="match status" value="1"/>
</dbReference>
<dbReference type="EMBL" id="PVNL01000045">
    <property type="protein sequence ID" value="PRQ08088.1"/>
    <property type="molecule type" value="Genomic_DNA"/>
</dbReference>
<gene>
    <name evidence="1" type="ORF">ENSA7_22420</name>
</gene>
<evidence type="ECO:0008006" key="3">
    <source>
        <dbReference type="Google" id="ProtNLM"/>
    </source>
</evidence>
<comment type="caution">
    <text evidence="1">The sequence shown here is derived from an EMBL/GenBank/DDBJ whole genome shotgun (WGS) entry which is preliminary data.</text>
</comment>
<dbReference type="AlphaFoldDB" id="A0A2S9YSL9"/>
<sequence>MLDRIRSEVIDPHRLPSSRKQALIDDLYATHAAIFTGVSRERFVAYVIDSLADRTRIAVYRAGGQVVGYLAVHTFVREIEGQQWVVVRGETGKLPAYRRAALGGLMISEVLRVCVRYPGANKVFLGCFVHPSAYLALAHVAPEIYPHWDQPTPTQTRSVMDRLAVEFGLEPVDGARPGVCGVGWITRESEAERAAWTARCDPMARLFLRENPDYNQGTGLLTLVPISFAGLVTGTLRHVGRECRRRLARMRASSLSRRVDAQIRGCTGA</sequence>
<dbReference type="Proteomes" id="UP000238823">
    <property type="component" value="Unassembled WGS sequence"/>
</dbReference>
<dbReference type="RefSeq" id="WP_106089270.1">
    <property type="nucleotide sequence ID" value="NZ_PVNL01000045.1"/>
</dbReference>
<protein>
    <recommendedName>
        <fullName evidence="3">N-acetyltransferase domain-containing protein</fullName>
    </recommendedName>
</protein>
<reference evidence="1 2" key="1">
    <citation type="submission" date="2018-03" db="EMBL/GenBank/DDBJ databases">
        <title>Draft Genome Sequences of the Obligatory Marine Myxobacteria Enhygromyxa salina SWB007.</title>
        <authorList>
            <person name="Poehlein A."/>
            <person name="Moghaddam J.A."/>
            <person name="Harms H."/>
            <person name="Alanjari M."/>
            <person name="Koenig G.M."/>
            <person name="Daniel R."/>
            <person name="Schaeberle T.F."/>
        </authorList>
    </citation>
    <scope>NUCLEOTIDE SEQUENCE [LARGE SCALE GENOMIC DNA]</scope>
    <source>
        <strain evidence="1 2">SWB007</strain>
    </source>
</reference>
<evidence type="ECO:0000313" key="1">
    <source>
        <dbReference type="EMBL" id="PRQ08088.1"/>
    </source>
</evidence>
<accession>A0A2S9YSL9</accession>
<evidence type="ECO:0000313" key="2">
    <source>
        <dbReference type="Proteomes" id="UP000238823"/>
    </source>
</evidence>
<dbReference type="SUPFAM" id="SSF55729">
    <property type="entry name" value="Acyl-CoA N-acyltransferases (Nat)"/>
    <property type="match status" value="1"/>
</dbReference>
<organism evidence="1 2">
    <name type="scientific">Enhygromyxa salina</name>
    <dbReference type="NCBI Taxonomy" id="215803"/>
    <lineage>
        <taxon>Bacteria</taxon>
        <taxon>Pseudomonadati</taxon>
        <taxon>Myxococcota</taxon>
        <taxon>Polyangia</taxon>
        <taxon>Nannocystales</taxon>
        <taxon>Nannocystaceae</taxon>
        <taxon>Enhygromyxa</taxon>
    </lineage>
</organism>